<dbReference type="PROSITE" id="PS51257">
    <property type="entry name" value="PROKAR_LIPOPROTEIN"/>
    <property type="match status" value="1"/>
</dbReference>
<protein>
    <submittedName>
        <fullName evidence="2">Uncharacterized protein</fullName>
    </submittedName>
</protein>
<dbReference type="OrthoDB" id="1399177at2"/>
<evidence type="ECO:0000256" key="1">
    <source>
        <dbReference type="SAM" id="SignalP"/>
    </source>
</evidence>
<dbReference type="AlphaFoldDB" id="A0A4Z0LDA3"/>
<gene>
    <name evidence="2" type="ORF">E4635_02695</name>
</gene>
<dbReference type="RefSeq" id="WP_135525063.1">
    <property type="nucleotide sequence ID" value="NZ_SRLH01000001.1"/>
</dbReference>
<dbReference type="InterPro" id="IPR046219">
    <property type="entry name" value="DUF6252"/>
</dbReference>
<evidence type="ECO:0000313" key="2">
    <source>
        <dbReference type="EMBL" id="TGD59857.1"/>
    </source>
</evidence>
<feature type="chain" id="PRO_5021208080" evidence="1">
    <location>
        <begin position="21"/>
        <end position="323"/>
    </location>
</feature>
<proteinExistence type="predicted"/>
<keyword evidence="1" id="KW-0732">Signal</keyword>
<evidence type="ECO:0000313" key="3">
    <source>
        <dbReference type="Proteomes" id="UP000297407"/>
    </source>
</evidence>
<dbReference type="EMBL" id="SRLH01000001">
    <property type="protein sequence ID" value="TGD59857.1"/>
    <property type="molecule type" value="Genomic_DNA"/>
</dbReference>
<dbReference type="Proteomes" id="UP000297407">
    <property type="component" value="Unassembled WGS sequence"/>
</dbReference>
<reference evidence="2 3" key="1">
    <citation type="submission" date="2019-04" db="EMBL/GenBank/DDBJ databases">
        <title>Flavobacterium sp. strain DS2-A Genome sequencing and assembly.</title>
        <authorList>
            <person name="Kim I."/>
        </authorList>
    </citation>
    <scope>NUCLEOTIDE SEQUENCE [LARGE SCALE GENOMIC DNA]</scope>
    <source>
        <strain evidence="2 3">DS2-A</strain>
    </source>
</reference>
<sequence>MNKLKTSFAFILLFATAFFSSCTTEIEPYEGTIPGANNPSNPSNPSSPAVFKADFDGQTFTANTIQAIVNSDYVAITGIKSSGEFFQITIPGATVGTYTLDMTNSSSMPFGLIYSAGSGNIPYLAADDDTGDFAGFANYTDTAQIVISSIDTTNKKISGTFKFTGVRFASGSSTTIETKVFTNGVFTNLSYAADVVAPTGNTFTAKLDGVDFVPTNITGVRTSGLIAITGRRGNIENIGLAIPDTATAGSTYTFTELDSTVRGQYILDGTATGIFGGAGTMTIISHDTTTKRIKGTFSFTASTMMPPIVTHQITAGTFDVTYL</sequence>
<organism evidence="2 3">
    <name type="scientific">Flavobacterium humi</name>
    <dbReference type="NCBI Taxonomy" id="2562683"/>
    <lineage>
        <taxon>Bacteria</taxon>
        <taxon>Pseudomonadati</taxon>
        <taxon>Bacteroidota</taxon>
        <taxon>Flavobacteriia</taxon>
        <taxon>Flavobacteriales</taxon>
        <taxon>Flavobacteriaceae</taxon>
        <taxon>Flavobacterium</taxon>
    </lineage>
</organism>
<comment type="caution">
    <text evidence="2">The sequence shown here is derived from an EMBL/GenBank/DDBJ whole genome shotgun (WGS) entry which is preliminary data.</text>
</comment>
<accession>A0A4Z0LDA3</accession>
<keyword evidence="3" id="KW-1185">Reference proteome</keyword>
<feature type="signal peptide" evidence="1">
    <location>
        <begin position="1"/>
        <end position="20"/>
    </location>
</feature>
<name>A0A4Z0LDA3_9FLAO</name>
<dbReference type="Pfam" id="PF19765">
    <property type="entry name" value="DUF6252"/>
    <property type="match status" value="2"/>
</dbReference>